<reference evidence="20" key="2">
    <citation type="journal article" date="2013" name="Nat. Commun.">
        <title>Genome of the Chinese tree shrew.</title>
        <authorList>
            <person name="Fan Y."/>
            <person name="Huang Z.Y."/>
            <person name="Cao C.C."/>
            <person name="Chen C.S."/>
            <person name="Chen Y.X."/>
            <person name="Fan D.D."/>
            <person name="He J."/>
            <person name="Hou H.L."/>
            <person name="Hu L."/>
            <person name="Hu X.T."/>
            <person name="Jiang X.T."/>
            <person name="Lai R."/>
            <person name="Lang Y.S."/>
            <person name="Liang B."/>
            <person name="Liao S.G."/>
            <person name="Mu D."/>
            <person name="Ma Y.Y."/>
            <person name="Niu Y.Y."/>
            <person name="Sun X.Q."/>
            <person name="Xia J.Q."/>
            <person name="Xiao J."/>
            <person name="Xiong Z.Q."/>
            <person name="Xu L."/>
            <person name="Yang L."/>
            <person name="Zhang Y."/>
            <person name="Zhao W."/>
            <person name="Zhao X.D."/>
            <person name="Zheng Y.T."/>
            <person name="Zhou J.M."/>
            <person name="Zhu Y.B."/>
            <person name="Zhang G.J."/>
            <person name="Wang J."/>
            <person name="Yao Y.G."/>
        </authorList>
    </citation>
    <scope>NUCLEOTIDE SEQUENCE [LARGE SCALE GENOMIC DNA]</scope>
</reference>
<keyword evidence="7" id="KW-0053">Apoptosis</keyword>
<dbReference type="AlphaFoldDB" id="L9L955"/>
<feature type="region of interest" description="Disordered" evidence="17">
    <location>
        <begin position="403"/>
        <end position="466"/>
    </location>
</feature>
<evidence type="ECO:0000256" key="12">
    <source>
        <dbReference type="ARBA" id="ARBA00023125"/>
    </source>
</evidence>
<dbReference type="GO" id="GO:0003723">
    <property type="term" value="F:RNA binding"/>
    <property type="evidence" value="ECO:0007669"/>
    <property type="project" value="UniProtKB-KW"/>
</dbReference>
<feature type="region of interest" description="Disordered" evidence="17">
    <location>
        <begin position="1"/>
        <end position="26"/>
    </location>
</feature>
<evidence type="ECO:0000256" key="16">
    <source>
        <dbReference type="ARBA" id="ARBA00076088"/>
    </source>
</evidence>
<keyword evidence="13" id="KW-0539">Nucleus</keyword>
<dbReference type="InterPro" id="IPR036390">
    <property type="entry name" value="WH_DNA-bd_sf"/>
</dbReference>
<dbReference type="InterPro" id="IPR042371">
    <property type="entry name" value="Z_dom"/>
</dbReference>
<evidence type="ECO:0000313" key="19">
    <source>
        <dbReference type="EMBL" id="ELW71189.1"/>
    </source>
</evidence>
<evidence type="ECO:0000256" key="3">
    <source>
        <dbReference type="ARBA" id="ARBA00022490"/>
    </source>
</evidence>
<keyword evidence="6" id="KW-1210">Necrosis</keyword>
<reference evidence="20" key="1">
    <citation type="submission" date="2012-07" db="EMBL/GenBank/DDBJ databases">
        <title>Genome of the Chinese tree shrew, a rising model animal genetically related to primates.</title>
        <authorList>
            <person name="Zhang G."/>
            <person name="Fan Y."/>
            <person name="Yao Y."/>
            <person name="Huang Z."/>
        </authorList>
    </citation>
    <scope>NUCLEOTIDE SEQUENCE [LARGE SCALE GENOMIC DNA]</scope>
</reference>
<keyword evidence="4" id="KW-0945">Host-virus interaction</keyword>
<protein>
    <recommendedName>
        <fullName evidence="15">Z-DNA-binding protein 1</fullName>
    </recommendedName>
    <alternativeName>
        <fullName evidence="16">Tumor stroma and activated macrophage protein DLM-1</fullName>
    </alternativeName>
</protein>
<evidence type="ECO:0000256" key="6">
    <source>
        <dbReference type="ARBA" id="ARBA00022590"/>
    </source>
</evidence>
<dbReference type="GO" id="GO:0060545">
    <property type="term" value="P:positive regulation of necroptotic process"/>
    <property type="evidence" value="ECO:0007669"/>
    <property type="project" value="UniProtKB-ARBA"/>
</dbReference>
<dbReference type="GO" id="GO:0003677">
    <property type="term" value="F:DNA binding"/>
    <property type="evidence" value="ECO:0007669"/>
    <property type="project" value="UniProtKB-KW"/>
</dbReference>
<comment type="subcellular location">
    <subcellularLocation>
        <location evidence="2">Cytoplasm</location>
    </subcellularLocation>
    <subcellularLocation>
        <location evidence="1">Nucleus</location>
    </subcellularLocation>
</comment>
<evidence type="ECO:0000256" key="7">
    <source>
        <dbReference type="ARBA" id="ARBA00022703"/>
    </source>
</evidence>
<dbReference type="Gene3D" id="1.10.10.10">
    <property type="entry name" value="Winged helix-like DNA-binding domain superfamily/Winged helix DNA-binding domain"/>
    <property type="match status" value="2"/>
</dbReference>
<keyword evidence="20" id="KW-1185">Reference proteome</keyword>
<dbReference type="InterPro" id="IPR025735">
    <property type="entry name" value="RHIM"/>
</dbReference>
<feature type="region of interest" description="Disordered" evidence="17">
    <location>
        <begin position="325"/>
        <end position="370"/>
    </location>
</feature>
<dbReference type="InParanoid" id="L9L955"/>
<evidence type="ECO:0000256" key="13">
    <source>
        <dbReference type="ARBA" id="ARBA00023242"/>
    </source>
</evidence>
<dbReference type="PANTHER" id="PTHR14966:SF0">
    <property type="entry name" value="Z-DNA-BINDING PROTEIN 1"/>
    <property type="match status" value="1"/>
</dbReference>
<evidence type="ECO:0000256" key="4">
    <source>
        <dbReference type="ARBA" id="ARBA00022581"/>
    </source>
</evidence>
<dbReference type="GO" id="GO:0003726">
    <property type="term" value="F:double-stranded RNA adenosine deaminase activity"/>
    <property type="evidence" value="ECO:0007669"/>
    <property type="project" value="InterPro"/>
</dbReference>
<dbReference type="GO" id="GO:0006915">
    <property type="term" value="P:apoptotic process"/>
    <property type="evidence" value="ECO:0007669"/>
    <property type="project" value="UniProtKB-KW"/>
</dbReference>
<accession>L9L955</accession>
<keyword evidence="9" id="KW-0391">Immunity</keyword>
<dbReference type="GO" id="GO:0060340">
    <property type="term" value="P:positive regulation of type I interferon-mediated signaling pathway"/>
    <property type="evidence" value="ECO:0007669"/>
    <property type="project" value="InterPro"/>
</dbReference>
<dbReference type="Proteomes" id="UP000011518">
    <property type="component" value="Unassembled WGS sequence"/>
</dbReference>
<dbReference type="Pfam" id="PF02295">
    <property type="entry name" value="z-alpha"/>
    <property type="match status" value="1"/>
</dbReference>
<dbReference type="PROSITE" id="PS50139">
    <property type="entry name" value="Z_BINDING"/>
    <property type="match status" value="2"/>
</dbReference>
<dbReference type="EMBL" id="KB320472">
    <property type="protein sequence ID" value="ELW71189.1"/>
    <property type="molecule type" value="Genomic_DNA"/>
</dbReference>
<keyword evidence="3" id="KW-0963">Cytoplasm</keyword>
<keyword evidence="11" id="KW-0051">Antiviral defense</keyword>
<dbReference type="GO" id="GO:0045087">
    <property type="term" value="P:innate immune response"/>
    <property type="evidence" value="ECO:0007669"/>
    <property type="project" value="UniProtKB-KW"/>
</dbReference>
<evidence type="ECO:0000256" key="11">
    <source>
        <dbReference type="ARBA" id="ARBA00023118"/>
    </source>
</evidence>
<sequence>MVLDYSTSLMTSDTQEAPEATAAPAEGPACASRTPAFFLCGCSPVPAAALHLEPLLLALSLPWRSSKQLRPHTGAFTAPRSAGLLAAAAIMAEAPREPSTEGHLEQKILQVLGDAGCPVRIAQLVRQCQVPKKELNQVLYRMKGESKISLAAPATWCLGGDGAEDEGPAELPQPSREERIYRFLQEVGKPQRALHIAQALGKRTTREVNPDLHKMKSWHLLDFDERLRAWTIYQPGDAGRRNQPNPIIYQQNPVNMICQNGPNGHISISHSEATQIGHGNVMACVACGEDGPGDSTQGPPAGTWGTQDIHMERTLLRRVQLGHGNQMSLHGTPADSPAHDPAGSPPVSATTAGPEVSFEAHTPTMGPHADGHVAQRVHIKSCFLEDTAIGNSNRMTVDLEAADPRSEAPQPRSNVLGDSGQPDPGNIEAPTSQLEVLTLEKEPVTAERHGLVGGSPAAGSQRGTGV</sequence>
<name>L9L955_TUPCH</name>
<dbReference type="SUPFAM" id="SSF46785">
    <property type="entry name" value="Winged helix' DNA-binding domain"/>
    <property type="match status" value="2"/>
</dbReference>
<feature type="domain" description="Z-binding" evidence="18">
    <location>
        <begin position="98"/>
        <end position="160"/>
    </location>
</feature>
<evidence type="ECO:0000256" key="10">
    <source>
        <dbReference type="ARBA" id="ARBA00022884"/>
    </source>
</evidence>
<evidence type="ECO:0000256" key="15">
    <source>
        <dbReference type="ARBA" id="ARBA00070324"/>
    </source>
</evidence>
<evidence type="ECO:0000256" key="1">
    <source>
        <dbReference type="ARBA" id="ARBA00004123"/>
    </source>
</evidence>
<dbReference type="FunFam" id="1.10.10.10:FF:000525">
    <property type="entry name" value="Z-DNA binding protein 1"/>
    <property type="match status" value="1"/>
</dbReference>
<evidence type="ECO:0000256" key="5">
    <source>
        <dbReference type="ARBA" id="ARBA00022588"/>
    </source>
</evidence>
<evidence type="ECO:0000256" key="8">
    <source>
        <dbReference type="ARBA" id="ARBA00022737"/>
    </source>
</evidence>
<dbReference type="SMART" id="SM00550">
    <property type="entry name" value="Zalpha"/>
    <property type="match status" value="2"/>
</dbReference>
<dbReference type="GO" id="GO:0005737">
    <property type="term" value="C:cytoplasm"/>
    <property type="evidence" value="ECO:0007669"/>
    <property type="project" value="UniProtKB-SubCell"/>
</dbReference>
<feature type="compositionally biased region" description="Basic and acidic residues" evidence="17">
    <location>
        <begin position="438"/>
        <end position="450"/>
    </location>
</feature>
<dbReference type="InterPro" id="IPR042361">
    <property type="entry name" value="ZBP1"/>
</dbReference>
<evidence type="ECO:0000256" key="14">
    <source>
        <dbReference type="ARBA" id="ARBA00066144"/>
    </source>
</evidence>
<evidence type="ECO:0000256" key="9">
    <source>
        <dbReference type="ARBA" id="ARBA00022859"/>
    </source>
</evidence>
<feature type="compositionally biased region" description="Polar residues" evidence="17">
    <location>
        <begin position="1"/>
        <end position="15"/>
    </location>
</feature>
<organism evidence="19 20">
    <name type="scientific">Tupaia chinensis</name>
    <name type="common">Chinese tree shrew</name>
    <name type="synonym">Tupaia belangeri chinensis</name>
    <dbReference type="NCBI Taxonomy" id="246437"/>
    <lineage>
        <taxon>Eukaryota</taxon>
        <taxon>Metazoa</taxon>
        <taxon>Chordata</taxon>
        <taxon>Craniata</taxon>
        <taxon>Vertebrata</taxon>
        <taxon>Euteleostomi</taxon>
        <taxon>Mammalia</taxon>
        <taxon>Eutheria</taxon>
        <taxon>Euarchontoglires</taxon>
        <taxon>Scandentia</taxon>
        <taxon>Tupaiidae</taxon>
        <taxon>Tupaia</taxon>
    </lineage>
</organism>
<keyword evidence="5" id="KW-0399">Innate immunity</keyword>
<feature type="domain" description="Z-binding" evidence="18">
    <location>
        <begin position="170"/>
        <end position="234"/>
    </location>
</feature>
<dbReference type="GO" id="GO:0005634">
    <property type="term" value="C:nucleus"/>
    <property type="evidence" value="ECO:0007669"/>
    <property type="project" value="UniProtKB-SubCell"/>
</dbReference>
<keyword evidence="10" id="KW-0694">RNA-binding</keyword>
<dbReference type="PANTHER" id="PTHR14966">
    <property type="entry name" value="Z-DNA-BINDING PROTEIN 1"/>
    <property type="match status" value="1"/>
</dbReference>
<dbReference type="STRING" id="246437.L9L955"/>
<dbReference type="GO" id="GO:0051607">
    <property type="term" value="P:defense response to virus"/>
    <property type="evidence" value="ECO:0007669"/>
    <property type="project" value="UniProtKB-KW"/>
</dbReference>
<evidence type="ECO:0000313" key="20">
    <source>
        <dbReference type="Proteomes" id="UP000011518"/>
    </source>
</evidence>
<dbReference type="Pfam" id="PF12721">
    <property type="entry name" value="RHIM"/>
    <property type="match status" value="2"/>
</dbReference>
<evidence type="ECO:0000259" key="18">
    <source>
        <dbReference type="PROSITE" id="PS50139"/>
    </source>
</evidence>
<dbReference type="FunCoup" id="L9L955">
    <property type="interactions" value="528"/>
</dbReference>
<evidence type="ECO:0000256" key="2">
    <source>
        <dbReference type="ARBA" id="ARBA00004496"/>
    </source>
</evidence>
<proteinExistence type="predicted"/>
<keyword evidence="8" id="KW-0677">Repeat</keyword>
<feature type="compositionally biased region" description="Low complexity" evidence="17">
    <location>
        <begin position="17"/>
        <end position="26"/>
    </location>
</feature>
<comment type="subunit">
    <text evidence="14">Homodimer. Interacts (via RIP homotypic interaction motif) with RIPK3; leading to RIPK3 activation and necroptosis; interaction is enhanced by CASP6. Interacts (via RIP homotypic interaction motif) with RIPK1. Component of the AIM2 PANoptosome complex, a multiprotein complex that drives inflammatory cell death (PANoptosis).</text>
</comment>
<gene>
    <name evidence="19" type="ORF">TREES_T100015646</name>
</gene>
<dbReference type="InterPro" id="IPR036388">
    <property type="entry name" value="WH-like_DNA-bd_sf"/>
</dbReference>
<keyword evidence="12 19" id="KW-0238">DNA-binding</keyword>
<evidence type="ECO:0000256" key="17">
    <source>
        <dbReference type="SAM" id="MobiDB-lite"/>
    </source>
</evidence>